<evidence type="ECO:0000313" key="11">
    <source>
        <dbReference type="Proteomes" id="UP000594586"/>
    </source>
</evidence>
<evidence type="ECO:0000256" key="2">
    <source>
        <dbReference type="ARBA" id="ARBA00022448"/>
    </source>
</evidence>
<dbReference type="InterPro" id="IPR000644">
    <property type="entry name" value="CBS_dom"/>
</dbReference>
<name>A0A7T0KLU1_9CORY</name>
<keyword evidence="4 7" id="KW-1133">Transmembrane helix</keyword>
<reference evidence="10 11" key="1">
    <citation type="submission" date="2020-11" db="EMBL/GenBank/DDBJ databases">
        <title>Corynebacterium sp. MC1420.</title>
        <authorList>
            <person name="Zhou J."/>
        </authorList>
    </citation>
    <scope>NUCLEOTIDE SEQUENCE [LARGE SCALE GENOMIC DNA]</scope>
    <source>
        <strain evidence="10 11">MC1420</strain>
    </source>
</reference>
<feature type="domain" description="CBS" evidence="9">
    <location>
        <begin position="485"/>
        <end position="540"/>
    </location>
</feature>
<dbReference type="SUPFAM" id="SSF103473">
    <property type="entry name" value="MFS general substrate transporter"/>
    <property type="match status" value="1"/>
</dbReference>
<feature type="transmembrane region" description="Helical" evidence="7">
    <location>
        <begin position="400"/>
        <end position="426"/>
    </location>
</feature>
<dbReference type="PANTHER" id="PTHR42718:SF9">
    <property type="entry name" value="MAJOR FACILITATOR SUPERFAMILY MULTIDRUG TRANSPORTER MFSC"/>
    <property type="match status" value="1"/>
</dbReference>
<evidence type="ECO:0000256" key="5">
    <source>
        <dbReference type="ARBA" id="ARBA00023136"/>
    </source>
</evidence>
<protein>
    <submittedName>
        <fullName evidence="10">MFS transporter</fullName>
    </submittedName>
</protein>
<dbReference type="EMBL" id="CP064955">
    <property type="protein sequence ID" value="QPK83106.1"/>
    <property type="molecule type" value="Genomic_DNA"/>
</dbReference>
<dbReference type="GO" id="GO:0005886">
    <property type="term" value="C:plasma membrane"/>
    <property type="evidence" value="ECO:0007669"/>
    <property type="project" value="UniProtKB-SubCell"/>
</dbReference>
<keyword evidence="2" id="KW-0813">Transport</keyword>
<feature type="transmembrane region" description="Helical" evidence="7">
    <location>
        <begin position="272"/>
        <end position="293"/>
    </location>
</feature>
<evidence type="ECO:0000256" key="4">
    <source>
        <dbReference type="ARBA" id="ARBA00022989"/>
    </source>
</evidence>
<dbReference type="Gene3D" id="3.10.580.10">
    <property type="entry name" value="CBS-domain"/>
    <property type="match status" value="1"/>
</dbReference>
<evidence type="ECO:0000256" key="3">
    <source>
        <dbReference type="ARBA" id="ARBA00022692"/>
    </source>
</evidence>
<dbReference type="KEGG" id="cqn:G7Y29_09760"/>
<dbReference type="Proteomes" id="UP000594586">
    <property type="component" value="Chromosome"/>
</dbReference>
<dbReference type="InterPro" id="IPR020846">
    <property type="entry name" value="MFS_dom"/>
</dbReference>
<evidence type="ECO:0000259" key="9">
    <source>
        <dbReference type="PROSITE" id="PS51371"/>
    </source>
</evidence>
<keyword evidence="3 7" id="KW-0812">Transmembrane</keyword>
<evidence type="ECO:0000256" key="7">
    <source>
        <dbReference type="SAM" id="Phobius"/>
    </source>
</evidence>
<feature type="transmembrane region" description="Helical" evidence="7">
    <location>
        <begin position="337"/>
        <end position="357"/>
    </location>
</feature>
<evidence type="ECO:0000259" key="8">
    <source>
        <dbReference type="PROSITE" id="PS50850"/>
    </source>
</evidence>
<dbReference type="PANTHER" id="PTHR42718">
    <property type="entry name" value="MAJOR FACILITATOR SUPERFAMILY MULTIDRUG TRANSPORTER MFSC"/>
    <property type="match status" value="1"/>
</dbReference>
<dbReference type="GO" id="GO:0022857">
    <property type="term" value="F:transmembrane transporter activity"/>
    <property type="evidence" value="ECO:0007669"/>
    <property type="project" value="InterPro"/>
</dbReference>
<feature type="transmembrane region" description="Helical" evidence="7">
    <location>
        <begin position="18"/>
        <end position="37"/>
    </location>
</feature>
<keyword evidence="11" id="KW-1185">Reference proteome</keyword>
<dbReference type="Pfam" id="PF00571">
    <property type="entry name" value="CBS"/>
    <property type="match status" value="2"/>
</dbReference>
<dbReference type="InterPro" id="IPR036259">
    <property type="entry name" value="MFS_trans_sf"/>
</dbReference>
<dbReference type="InterPro" id="IPR011701">
    <property type="entry name" value="MFS"/>
</dbReference>
<feature type="transmembrane region" description="Helical" evidence="7">
    <location>
        <begin position="305"/>
        <end position="325"/>
    </location>
</feature>
<dbReference type="PROSITE" id="PS51371">
    <property type="entry name" value="CBS"/>
    <property type="match status" value="2"/>
</dbReference>
<feature type="transmembrane region" description="Helical" evidence="7">
    <location>
        <begin position="234"/>
        <end position="251"/>
    </location>
</feature>
<keyword evidence="5 7" id="KW-0472">Membrane</keyword>
<organism evidence="10 11">
    <name type="scientific">Corynebacterium qintianiae</name>
    <dbReference type="NCBI Taxonomy" id="2709392"/>
    <lineage>
        <taxon>Bacteria</taxon>
        <taxon>Bacillati</taxon>
        <taxon>Actinomycetota</taxon>
        <taxon>Actinomycetes</taxon>
        <taxon>Mycobacteriales</taxon>
        <taxon>Corynebacteriaceae</taxon>
        <taxon>Corynebacterium</taxon>
    </lineage>
</organism>
<dbReference type="Gene3D" id="1.20.1720.10">
    <property type="entry name" value="Multidrug resistance protein D"/>
    <property type="match status" value="1"/>
</dbReference>
<dbReference type="Gene3D" id="1.20.1250.20">
    <property type="entry name" value="MFS general substrate transporter like domains"/>
    <property type="match status" value="1"/>
</dbReference>
<feature type="domain" description="Major facilitator superfamily (MFS) profile" evidence="8">
    <location>
        <begin position="19"/>
        <end position="461"/>
    </location>
</feature>
<dbReference type="InterPro" id="IPR046342">
    <property type="entry name" value="CBS_dom_sf"/>
</dbReference>
<dbReference type="PRINTS" id="PR01036">
    <property type="entry name" value="TCRTETB"/>
</dbReference>
<feature type="transmembrane region" description="Helical" evidence="7">
    <location>
        <begin position="438"/>
        <end position="458"/>
    </location>
</feature>
<dbReference type="RefSeq" id="WP_165002385.1">
    <property type="nucleotide sequence ID" value="NZ_CP064955.1"/>
</dbReference>
<dbReference type="PROSITE" id="PS50850">
    <property type="entry name" value="MFS"/>
    <property type="match status" value="1"/>
</dbReference>
<feature type="domain" description="CBS" evidence="9">
    <location>
        <begin position="572"/>
        <end position="629"/>
    </location>
</feature>
<dbReference type="AlphaFoldDB" id="A0A7T0KLU1"/>
<dbReference type="SMART" id="SM00116">
    <property type="entry name" value="CBS"/>
    <property type="match status" value="2"/>
</dbReference>
<dbReference type="SUPFAM" id="SSF54631">
    <property type="entry name" value="CBS-domain pair"/>
    <property type="match status" value="1"/>
</dbReference>
<feature type="transmembrane region" description="Helical" evidence="7">
    <location>
        <begin position="363"/>
        <end position="388"/>
    </location>
</feature>
<comment type="subcellular location">
    <subcellularLocation>
        <location evidence="1">Cell membrane</location>
        <topology evidence="1">Multi-pass membrane protein</topology>
    </subcellularLocation>
</comment>
<feature type="transmembrane region" description="Helical" evidence="7">
    <location>
        <begin position="178"/>
        <end position="198"/>
    </location>
</feature>
<accession>A0A7T0KLU1</accession>
<evidence type="ECO:0000256" key="1">
    <source>
        <dbReference type="ARBA" id="ARBA00004651"/>
    </source>
</evidence>
<feature type="transmembrane region" description="Helical" evidence="7">
    <location>
        <begin position="146"/>
        <end position="166"/>
    </location>
</feature>
<evidence type="ECO:0000256" key="6">
    <source>
        <dbReference type="PROSITE-ProRule" id="PRU00703"/>
    </source>
</evidence>
<dbReference type="Pfam" id="PF07690">
    <property type="entry name" value="MFS_1"/>
    <property type="match status" value="1"/>
</dbReference>
<keyword evidence="6" id="KW-0129">CBS domain</keyword>
<feature type="transmembrane region" description="Helical" evidence="7">
    <location>
        <begin position="110"/>
        <end position="134"/>
    </location>
</feature>
<feature type="transmembrane region" description="Helical" evidence="7">
    <location>
        <begin position="57"/>
        <end position="78"/>
    </location>
</feature>
<evidence type="ECO:0000313" key="10">
    <source>
        <dbReference type="EMBL" id="QPK83106.1"/>
    </source>
</evidence>
<gene>
    <name evidence="10" type="ORF">G7Y29_09760</name>
</gene>
<feature type="transmembrane region" description="Helical" evidence="7">
    <location>
        <begin position="210"/>
        <end position="228"/>
    </location>
</feature>
<proteinExistence type="predicted"/>
<sequence length="629" mass="65522">MASPTTPSSSEHARGSQTIMVAAALAAFIATFNETFLNVGFTPIMADLGINVATVQWLATAYMLGAAVMTPTAGFFITRFGTKPLFLATTSALIIGGAVTALAPNFTVLLIGRIIQSIGTGLLVPIGMMVALTVAPKPKIGKYMGIMGSMTTLGPSIAILASGVVLELTGNNWRALSWVFTALSVIVFLVGLTTVYNISDNAKARLDYPSLALVAIGLIGLLYGISTIFGPAKITAEATFVVGLVAMWLFVRRQEVVDKPLINLAPLKVYPFAAGVLVNVVALIIVFSMNILVPTHLQNVQGTSGLTASLVLFPAILLAAVFGPIAGNIYDSKGPRWLLPVGMGLMAVFALATAYLMRVDALWLITLAYIPAILGSALTIGPVQSFALGSLPRQLNPDGVTIFSTSFQIAGCVGTALSTGIYGAVLAQGDGAGAANNAFLTVGVVLFVLAAGAVVLGYTGTRAHTPAATAPATVQPADSLVNELMKTDVYHLAPTATIREALHMFVNNRISGVPLISDGQLRGFVSDGDVLDAIGDSVPTFTTPYALLKNEDSAEFSTDVAAVLSRPVSTIATESVITVNVNDDLGHISSVLADRHLKKAPVVDDTGRVVGIINRSDINRYLVSTYVGS</sequence>
<feature type="transmembrane region" description="Helical" evidence="7">
    <location>
        <begin position="85"/>
        <end position="104"/>
    </location>
</feature>